<evidence type="ECO:0000256" key="1">
    <source>
        <dbReference type="ARBA" id="ARBA00004442"/>
    </source>
</evidence>
<proteinExistence type="inferred from homology"/>
<dbReference type="InterPro" id="IPR033985">
    <property type="entry name" value="SusD-like_N"/>
</dbReference>
<dbReference type="PROSITE" id="PS51257">
    <property type="entry name" value="PROKAR_LIPOPROTEIN"/>
    <property type="match status" value="1"/>
</dbReference>
<comment type="subcellular location">
    <subcellularLocation>
        <location evidence="1">Cell outer membrane</location>
    </subcellularLocation>
</comment>
<dbReference type="Pfam" id="PF07980">
    <property type="entry name" value="SusD_RagB"/>
    <property type="match status" value="2"/>
</dbReference>
<dbReference type="SUPFAM" id="SSF48452">
    <property type="entry name" value="TPR-like"/>
    <property type="match status" value="1"/>
</dbReference>
<organism evidence="8 9">
    <name type="scientific">Neolewinella xylanilytica</name>
    <dbReference type="NCBI Taxonomy" id="1514080"/>
    <lineage>
        <taxon>Bacteria</taxon>
        <taxon>Pseudomonadati</taxon>
        <taxon>Bacteroidota</taxon>
        <taxon>Saprospiria</taxon>
        <taxon>Saprospirales</taxon>
        <taxon>Lewinellaceae</taxon>
        <taxon>Neolewinella</taxon>
    </lineage>
</organism>
<protein>
    <submittedName>
        <fullName evidence="8">Putative outer membrane starch-binding protein</fullName>
    </submittedName>
</protein>
<dbReference type="Proteomes" id="UP000237662">
    <property type="component" value="Unassembled WGS sequence"/>
</dbReference>
<dbReference type="RefSeq" id="WP_104418333.1">
    <property type="nucleotide sequence ID" value="NZ_PTJC01000005.1"/>
</dbReference>
<evidence type="ECO:0000256" key="5">
    <source>
        <dbReference type="ARBA" id="ARBA00023237"/>
    </source>
</evidence>
<feature type="domain" description="RagB/SusD" evidence="6">
    <location>
        <begin position="310"/>
        <end position="478"/>
    </location>
</feature>
<evidence type="ECO:0000256" key="4">
    <source>
        <dbReference type="ARBA" id="ARBA00023136"/>
    </source>
</evidence>
<keyword evidence="4" id="KW-0472">Membrane</keyword>
<dbReference type="InterPro" id="IPR012944">
    <property type="entry name" value="SusD_RagB_dom"/>
</dbReference>
<feature type="domain" description="SusD-like N-terminal" evidence="7">
    <location>
        <begin position="83"/>
        <end position="217"/>
    </location>
</feature>
<dbReference type="EMBL" id="PTJC01000005">
    <property type="protein sequence ID" value="PPK87742.1"/>
    <property type="molecule type" value="Genomic_DNA"/>
</dbReference>
<evidence type="ECO:0000259" key="7">
    <source>
        <dbReference type="Pfam" id="PF14322"/>
    </source>
</evidence>
<name>A0A2S6I8D6_9BACT</name>
<evidence type="ECO:0000313" key="8">
    <source>
        <dbReference type="EMBL" id="PPK87742.1"/>
    </source>
</evidence>
<comment type="caution">
    <text evidence="8">The sequence shown here is derived from an EMBL/GenBank/DDBJ whole genome shotgun (WGS) entry which is preliminary data.</text>
</comment>
<keyword evidence="5" id="KW-0998">Cell outer membrane</keyword>
<evidence type="ECO:0000259" key="6">
    <source>
        <dbReference type="Pfam" id="PF07980"/>
    </source>
</evidence>
<reference evidence="8 9" key="1">
    <citation type="submission" date="2018-02" db="EMBL/GenBank/DDBJ databases">
        <title>Genomic Encyclopedia of Archaeal and Bacterial Type Strains, Phase II (KMG-II): from individual species to whole genera.</title>
        <authorList>
            <person name="Goeker M."/>
        </authorList>
    </citation>
    <scope>NUCLEOTIDE SEQUENCE [LARGE SCALE GENOMIC DNA]</scope>
    <source>
        <strain evidence="8 9">DSM 29526</strain>
    </source>
</reference>
<sequence>MKLYKFFPALLPVLLVSCTDLEPEIYSDLTPETQFTSDDAVLGALLQNYTNLNLYVNDAIWPSQELSTETSAAPAKFGPWDDGGVWARLHRHEWESTFFVFNNSWNLGFSGIAACNRTIDELSELGGSEEAIIEMRSLRALYYWLMIDLFGDVPLETSFLQGTPNPERAPRAEVYQFIVSELNDVLDSGMLSDASGGAYYGRMTRWGALALLTKVYLNAETYTGTPQWEMAAATASRIIDDGPYVLEENYFDNFEPENRTSRENIFVIPYEKSGGNTGFNMHMRTLHPLNRETYNFTTGPWNGFVALEEFYNTFDETDSRKEMFIVGQQYDAAGNPLLDPNGETEVDSDGNPEPDGAPLIFTPEINELTPRAFSQSGARIGKFAFDFGLALAQQNDFPIFRYADILLMRAEALWRMDNGDAEAVELVRQVRERAGLEAIDPLTEDELYDEIQRELAFEAHSRPTMIRFDRFTGNWWEKNASSEEKLLFPIPQGQLNANPNLTQNPGY</sequence>
<accession>A0A2S6I8D6</accession>
<evidence type="ECO:0000256" key="3">
    <source>
        <dbReference type="ARBA" id="ARBA00022729"/>
    </source>
</evidence>
<dbReference type="InterPro" id="IPR011990">
    <property type="entry name" value="TPR-like_helical_dom_sf"/>
</dbReference>
<keyword evidence="3" id="KW-0732">Signal</keyword>
<dbReference type="AlphaFoldDB" id="A0A2S6I8D6"/>
<dbReference type="Pfam" id="PF14322">
    <property type="entry name" value="SusD-like_3"/>
    <property type="match status" value="1"/>
</dbReference>
<evidence type="ECO:0000256" key="2">
    <source>
        <dbReference type="ARBA" id="ARBA00006275"/>
    </source>
</evidence>
<comment type="similarity">
    <text evidence="2">Belongs to the SusD family.</text>
</comment>
<dbReference type="OrthoDB" id="5694214at2"/>
<evidence type="ECO:0000313" key="9">
    <source>
        <dbReference type="Proteomes" id="UP000237662"/>
    </source>
</evidence>
<dbReference type="GO" id="GO:0009279">
    <property type="term" value="C:cell outer membrane"/>
    <property type="evidence" value="ECO:0007669"/>
    <property type="project" value="UniProtKB-SubCell"/>
</dbReference>
<feature type="domain" description="RagB/SusD" evidence="6">
    <location>
        <begin position="479"/>
        <end position="507"/>
    </location>
</feature>
<gene>
    <name evidence="8" type="ORF">CLV84_0692</name>
</gene>
<keyword evidence="9" id="KW-1185">Reference proteome</keyword>
<dbReference type="Gene3D" id="1.25.40.390">
    <property type="match status" value="1"/>
</dbReference>